<evidence type="ECO:0000313" key="2">
    <source>
        <dbReference type="Proteomes" id="UP000276133"/>
    </source>
</evidence>
<keyword evidence="2" id="KW-1185">Reference proteome</keyword>
<reference evidence="1 2" key="1">
    <citation type="journal article" date="2018" name="Sci. Rep.">
        <title>Genomic signatures of local adaptation to the degree of environmental predictability in rotifers.</title>
        <authorList>
            <person name="Franch-Gras L."/>
            <person name="Hahn C."/>
            <person name="Garcia-Roger E.M."/>
            <person name="Carmona M.J."/>
            <person name="Serra M."/>
            <person name="Gomez A."/>
        </authorList>
    </citation>
    <scope>NUCLEOTIDE SEQUENCE [LARGE SCALE GENOMIC DNA]</scope>
    <source>
        <strain evidence="1">HYR1</strain>
    </source>
</reference>
<comment type="caution">
    <text evidence="1">The sequence shown here is derived from an EMBL/GenBank/DDBJ whole genome shotgun (WGS) entry which is preliminary data.</text>
</comment>
<proteinExistence type="predicted"/>
<sequence length="66" mass="8049">MTLNLGYNTYFLISWDHIVVMEPLVTFFGDQLFTTFYYKNWTTFSLERSATFEMLCYTHHDPKQFF</sequence>
<dbReference type="EMBL" id="REGN01002248">
    <property type="protein sequence ID" value="RNA29295.1"/>
    <property type="molecule type" value="Genomic_DNA"/>
</dbReference>
<dbReference type="Proteomes" id="UP000276133">
    <property type="component" value="Unassembled WGS sequence"/>
</dbReference>
<accession>A0A3M7S0Z3</accession>
<gene>
    <name evidence="1" type="ORF">BpHYR1_028481</name>
</gene>
<protein>
    <submittedName>
        <fullName evidence="1">Uncharacterized protein</fullName>
    </submittedName>
</protein>
<organism evidence="1 2">
    <name type="scientific">Brachionus plicatilis</name>
    <name type="common">Marine rotifer</name>
    <name type="synonym">Brachionus muelleri</name>
    <dbReference type="NCBI Taxonomy" id="10195"/>
    <lineage>
        <taxon>Eukaryota</taxon>
        <taxon>Metazoa</taxon>
        <taxon>Spiralia</taxon>
        <taxon>Gnathifera</taxon>
        <taxon>Rotifera</taxon>
        <taxon>Eurotatoria</taxon>
        <taxon>Monogononta</taxon>
        <taxon>Pseudotrocha</taxon>
        <taxon>Ploima</taxon>
        <taxon>Brachionidae</taxon>
        <taxon>Brachionus</taxon>
    </lineage>
</organism>
<dbReference type="AlphaFoldDB" id="A0A3M7S0Z3"/>
<name>A0A3M7S0Z3_BRAPC</name>
<evidence type="ECO:0000313" key="1">
    <source>
        <dbReference type="EMBL" id="RNA29295.1"/>
    </source>
</evidence>